<evidence type="ECO:0000313" key="4">
    <source>
        <dbReference type="Proteomes" id="UP000231279"/>
    </source>
</evidence>
<organism evidence="3 4">
    <name type="scientific">Handroanthus impetiginosus</name>
    <dbReference type="NCBI Taxonomy" id="429701"/>
    <lineage>
        <taxon>Eukaryota</taxon>
        <taxon>Viridiplantae</taxon>
        <taxon>Streptophyta</taxon>
        <taxon>Embryophyta</taxon>
        <taxon>Tracheophyta</taxon>
        <taxon>Spermatophyta</taxon>
        <taxon>Magnoliopsida</taxon>
        <taxon>eudicotyledons</taxon>
        <taxon>Gunneridae</taxon>
        <taxon>Pentapetalae</taxon>
        <taxon>asterids</taxon>
        <taxon>lamiids</taxon>
        <taxon>Lamiales</taxon>
        <taxon>Bignoniaceae</taxon>
        <taxon>Crescentiina</taxon>
        <taxon>Tabebuia alliance</taxon>
        <taxon>Handroanthus</taxon>
    </lineage>
</organism>
<feature type="region of interest" description="Disordered" evidence="1">
    <location>
        <begin position="1"/>
        <end position="27"/>
    </location>
</feature>
<dbReference type="OrthoDB" id="913718at2759"/>
<accession>A0A2G9H7A5</accession>
<dbReference type="Pfam" id="PF13966">
    <property type="entry name" value="zf-RVT"/>
    <property type="match status" value="1"/>
</dbReference>
<dbReference type="EMBL" id="NKXS01002489">
    <property type="protein sequence ID" value="PIN13394.1"/>
    <property type="molecule type" value="Genomic_DNA"/>
</dbReference>
<feature type="domain" description="Reverse transcriptase zinc-binding" evidence="2">
    <location>
        <begin position="209"/>
        <end position="304"/>
    </location>
</feature>
<dbReference type="Proteomes" id="UP000231279">
    <property type="component" value="Unassembled WGS sequence"/>
</dbReference>
<sequence>MFELNFVEKKKKKTPQGSAAAGTRTRDTLEVPETQHVSNPIATAAFVLKISNLKICIRRLCDLSWHTLRKPKKAEGLSFQDLHSFNLAVLAKRGWRLLTRPESLVHKVLKACYFPNNVFWEAKLGFRPSATWRSILKGRECLQNGLRPLNTNEEMKVCELIDEGNRMWKEDVLHNLLWPVDVDRVLQVPLASAPSEDTLTWWFSKHGQFSVRSCYFAHMETGSDEIDRVESSGTMESGWNFIWRMRTPNKIQCFLWHIAWNIVPAHVNLCRRKIVSHTNCLMCDHDEEDMRLALYECRAAAEVWNLSGLVNGVAFNEA</sequence>
<reference evidence="4" key="1">
    <citation type="journal article" date="2018" name="Gigascience">
        <title>Genome assembly of the Pink Ipe (Handroanthus impetiginosus, Bignoniaceae), a highly valued, ecologically keystone Neotropical timber forest tree.</title>
        <authorList>
            <person name="Silva-Junior O.B."/>
            <person name="Grattapaglia D."/>
            <person name="Novaes E."/>
            <person name="Collevatti R.G."/>
        </authorList>
    </citation>
    <scope>NUCLEOTIDE SEQUENCE [LARGE SCALE GENOMIC DNA]</scope>
    <source>
        <strain evidence="4">cv. UFG-1</strain>
    </source>
</reference>
<protein>
    <recommendedName>
        <fullName evidence="2">Reverse transcriptase zinc-binding domain-containing protein</fullName>
    </recommendedName>
</protein>
<name>A0A2G9H7A5_9LAMI</name>
<dbReference type="STRING" id="429701.A0A2G9H7A5"/>
<comment type="caution">
    <text evidence="3">The sequence shown here is derived from an EMBL/GenBank/DDBJ whole genome shotgun (WGS) entry which is preliminary data.</text>
</comment>
<evidence type="ECO:0000313" key="3">
    <source>
        <dbReference type="EMBL" id="PIN13394.1"/>
    </source>
</evidence>
<dbReference type="InterPro" id="IPR026960">
    <property type="entry name" value="RVT-Znf"/>
</dbReference>
<gene>
    <name evidence="3" type="ORF">CDL12_13981</name>
</gene>
<proteinExistence type="predicted"/>
<dbReference type="AlphaFoldDB" id="A0A2G9H7A5"/>
<evidence type="ECO:0000256" key="1">
    <source>
        <dbReference type="SAM" id="MobiDB-lite"/>
    </source>
</evidence>
<keyword evidence="4" id="KW-1185">Reference proteome</keyword>
<evidence type="ECO:0000259" key="2">
    <source>
        <dbReference type="Pfam" id="PF13966"/>
    </source>
</evidence>